<dbReference type="CDD" id="cd02440">
    <property type="entry name" value="AdoMet_MTases"/>
    <property type="match status" value="1"/>
</dbReference>
<feature type="binding site" evidence="6">
    <location>
        <position position="342"/>
    </location>
    <ligand>
        <name>S-adenosyl-L-methionine</name>
        <dbReference type="ChEBI" id="CHEBI:59789"/>
    </ligand>
</feature>
<accession>M1L7Q5</accession>
<dbReference type="InterPro" id="IPR049560">
    <property type="entry name" value="MeTrfase_RsmB-F_NOP2_cat"/>
</dbReference>
<dbReference type="KEGG" id="kon:CONE_0072"/>
<dbReference type="EC" id="2.1.1.-" evidence="8"/>
<dbReference type="PRINTS" id="PR02008">
    <property type="entry name" value="RCMTFAMILY"/>
</dbReference>
<dbReference type="GO" id="GO:0008173">
    <property type="term" value="F:RNA methyltransferase activity"/>
    <property type="evidence" value="ECO:0007669"/>
    <property type="project" value="InterPro"/>
</dbReference>
<name>M1L7Q5_9PROT</name>
<keyword evidence="5 6" id="KW-0694">RNA-binding</keyword>
<feature type="binding site" evidence="6">
    <location>
        <position position="323"/>
    </location>
    <ligand>
        <name>S-adenosyl-L-methionine</name>
        <dbReference type="ChEBI" id="CHEBI:59789"/>
    </ligand>
</feature>
<gene>
    <name evidence="8" type="ORF">CONE_0072</name>
</gene>
<dbReference type="Proteomes" id="UP000011541">
    <property type="component" value="Chromosome"/>
</dbReference>
<feature type="binding site" evidence="6">
    <location>
        <position position="294"/>
    </location>
    <ligand>
        <name>S-adenosyl-L-methionine</name>
        <dbReference type="ChEBI" id="CHEBI:59789"/>
    </ligand>
</feature>
<dbReference type="STRING" id="1208920.CONE_0072"/>
<evidence type="ECO:0000256" key="4">
    <source>
        <dbReference type="ARBA" id="ARBA00022691"/>
    </source>
</evidence>
<organism evidence="8 9">
    <name type="scientific">Candidatus Kinetoplastidibacterium stringomonadis TCC290E</name>
    <dbReference type="NCBI Taxonomy" id="1208920"/>
    <lineage>
        <taxon>Bacteria</taxon>
        <taxon>Pseudomonadati</taxon>
        <taxon>Pseudomonadota</taxon>
        <taxon>Betaproteobacteria</taxon>
        <taxon>Candidatus Kinetoplastidibacterium</taxon>
    </lineage>
</organism>
<dbReference type="GO" id="GO:0001510">
    <property type="term" value="P:RNA methylation"/>
    <property type="evidence" value="ECO:0007669"/>
    <property type="project" value="InterPro"/>
</dbReference>
<dbReference type="eggNOG" id="COG0144">
    <property type="taxonomic scope" value="Bacteria"/>
</dbReference>
<keyword evidence="9" id="KW-1185">Reference proteome</keyword>
<dbReference type="NCBIfam" id="NF008149">
    <property type="entry name" value="PRK10901.1"/>
    <property type="match status" value="1"/>
</dbReference>
<protein>
    <submittedName>
        <fullName evidence="8">Ribosomal RNA small subunit methyltransferase B</fullName>
        <ecNumber evidence="8">2.1.1.-</ecNumber>
    </submittedName>
</protein>
<dbReference type="SUPFAM" id="SSF53335">
    <property type="entry name" value="S-adenosyl-L-methionine-dependent methyltransferases"/>
    <property type="match status" value="1"/>
</dbReference>
<dbReference type="EMBL" id="CP003805">
    <property type="protein sequence ID" value="AGF48618.1"/>
    <property type="molecule type" value="Genomic_DNA"/>
</dbReference>
<comment type="similarity">
    <text evidence="1 6">Belongs to the class I-like SAM-binding methyltransferase superfamily. RsmB/NOP family.</text>
</comment>
<dbReference type="InterPro" id="IPR018314">
    <property type="entry name" value="RsmB/NOL1/NOP2-like_CS"/>
</dbReference>
<feature type="domain" description="SAM-dependent MTase RsmB/NOP-type" evidence="7">
    <location>
        <begin position="182"/>
        <end position="449"/>
    </location>
</feature>
<dbReference type="PANTHER" id="PTHR22807">
    <property type="entry name" value="NOP2 YEAST -RELATED NOL1/NOP2/FMU SUN DOMAIN-CONTAINING"/>
    <property type="match status" value="1"/>
</dbReference>
<dbReference type="PANTHER" id="PTHR22807:SF61">
    <property type="entry name" value="NOL1_NOP2_SUN FAMILY PROTEIN _ ANTITERMINATION NUSB DOMAIN-CONTAINING PROTEIN"/>
    <property type="match status" value="1"/>
</dbReference>
<evidence type="ECO:0000256" key="1">
    <source>
        <dbReference type="ARBA" id="ARBA00007494"/>
    </source>
</evidence>
<dbReference type="AlphaFoldDB" id="M1L7Q5"/>
<dbReference type="InterPro" id="IPR054728">
    <property type="entry name" value="RsmB-like_ferredoxin"/>
</dbReference>
<evidence type="ECO:0000256" key="2">
    <source>
        <dbReference type="ARBA" id="ARBA00022603"/>
    </source>
</evidence>
<dbReference type="InterPro" id="IPR001678">
    <property type="entry name" value="MeTrfase_RsmB-F_NOP2_dom"/>
</dbReference>
<dbReference type="Pfam" id="PF01189">
    <property type="entry name" value="Methyltr_RsmB-F"/>
    <property type="match status" value="1"/>
</dbReference>
<feature type="active site" description="Nucleophile" evidence="6">
    <location>
        <position position="395"/>
    </location>
</feature>
<reference evidence="8 9" key="1">
    <citation type="journal article" date="2013" name="Genome Biol. Evol.">
        <title>Genome evolution and phylogenomic analysis of candidatus kinetoplastibacterium, the betaproteobacterial endosymbionts of strigomonas and angomonas.</title>
        <authorList>
            <person name="Alves J.M."/>
            <person name="Serrano M.G."/>
            <person name="Maia da Silva F."/>
            <person name="Voegtly L.J."/>
            <person name="Matveyev A.V."/>
            <person name="Teixeira M.M."/>
            <person name="Camargo E.P."/>
            <person name="Buck G.A."/>
        </authorList>
    </citation>
    <scope>NUCLEOTIDE SEQUENCE [LARGE SCALE GENOMIC DNA]</scope>
    <source>
        <strain evidence="8 9">TCC290E</strain>
    </source>
</reference>
<dbReference type="Pfam" id="PF22458">
    <property type="entry name" value="RsmF-B_ferredox"/>
    <property type="match status" value="1"/>
</dbReference>
<dbReference type="InterPro" id="IPR029063">
    <property type="entry name" value="SAM-dependent_MTases_sf"/>
</dbReference>
<dbReference type="PROSITE" id="PS01153">
    <property type="entry name" value="NOL1_NOP2_SUN"/>
    <property type="match status" value="1"/>
</dbReference>
<dbReference type="InterPro" id="IPR023267">
    <property type="entry name" value="RCMT"/>
</dbReference>
<dbReference type="RefSeq" id="WP_015397303.1">
    <property type="nucleotide sequence ID" value="NC_020299.1"/>
</dbReference>
<dbReference type="PROSITE" id="PS51686">
    <property type="entry name" value="SAM_MT_RSMB_NOP"/>
    <property type="match status" value="1"/>
</dbReference>
<dbReference type="GO" id="GO:0003723">
    <property type="term" value="F:RNA binding"/>
    <property type="evidence" value="ECO:0007669"/>
    <property type="project" value="UniProtKB-UniRule"/>
</dbReference>
<sequence length="450" mass="50859">MKMKAINHNDLKIQLSDTMNLTAYAILEVLQGRSLTCFLDKIDAPIRSSVQSLSFHSMRYLGWASSVGKCLIKKYPNKLFESLWLLSLTLLKFSNIQKKENNLNFIPIYKEFVIVNEAVNAINNMPLLKPYKSLLNAGLRNFLRKRSLLEDKIADKHEACWNYQHWWINSLRNVYGSSWKIILSSSNSPAPLAIRVNSKQMDRDNLVNIFLDNDIDCCSFGDSGIIVKKKIQSKIDNLIGFSEGWWCVQDAGAQLVGQILGVEDGMTVLDACAAPGGKASHLLELANIKLLALDCDETRLNRMKNNLERLKLYSNNVDLMLADAADTDKWWDGKLFDAVLADVPCSASGIVRKHPDIRWLRKESDIQKFVLRQIKIVDALWNTVAPGGKLLYVTCSIFYEEGIGQALAFLDRHSDAIFLDSPSQILPIDDNNGDYVSHDGFFFALFKKKS</sequence>
<evidence type="ECO:0000259" key="7">
    <source>
        <dbReference type="PROSITE" id="PS51686"/>
    </source>
</evidence>
<evidence type="ECO:0000313" key="9">
    <source>
        <dbReference type="Proteomes" id="UP000011541"/>
    </source>
</evidence>
<evidence type="ECO:0000256" key="6">
    <source>
        <dbReference type="PROSITE-ProRule" id="PRU01023"/>
    </source>
</evidence>
<dbReference type="Gene3D" id="3.40.50.150">
    <property type="entry name" value="Vaccinia Virus protein VP39"/>
    <property type="match status" value="1"/>
</dbReference>
<evidence type="ECO:0000313" key="8">
    <source>
        <dbReference type="EMBL" id="AGF48618.1"/>
    </source>
</evidence>
<keyword evidence="4 6" id="KW-0949">S-adenosyl-L-methionine</keyword>
<evidence type="ECO:0000256" key="3">
    <source>
        <dbReference type="ARBA" id="ARBA00022679"/>
    </source>
</evidence>
<dbReference type="HOGENOM" id="CLU_005316_0_4_4"/>
<feature type="binding site" evidence="6">
    <location>
        <begin position="272"/>
        <end position="278"/>
    </location>
    <ligand>
        <name>S-adenosyl-L-methionine</name>
        <dbReference type="ChEBI" id="CHEBI:59789"/>
    </ligand>
</feature>
<evidence type="ECO:0000256" key="5">
    <source>
        <dbReference type="ARBA" id="ARBA00022884"/>
    </source>
</evidence>
<keyword evidence="2 6" id="KW-0489">Methyltransferase</keyword>
<dbReference type="PATRIC" id="fig|1208920.3.peg.616"/>
<proteinExistence type="inferred from homology"/>
<keyword evidence="3 6" id="KW-0808">Transferase</keyword>